<gene>
    <name evidence="10" type="ORF">CDCA_CDCA02G0765</name>
</gene>
<comment type="similarity">
    <text evidence="2 8">Belongs to the Tim17/Tim22/Tim23 family.</text>
</comment>
<dbReference type="EMBL" id="JANCYW010000002">
    <property type="protein sequence ID" value="KAK4534740.1"/>
    <property type="molecule type" value="Genomic_DNA"/>
</dbReference>
<evidence type="ECO:0000256" key="7">
    <source>
        <dbReference type="ARBA" id="ARBA00023136"/>
    </source>
</evidence>
<keyword evidence="7 8" id="KW-0472">Membrane</keyword>
<keyword evidence="8" id="KW-0813">Transport</keyword>
<evidence type="ECO:0000313" key="10">
    <source>
        <dbReference type="EMBL" id="KAK4534740.1"/>
    </source>
</evidence>
<dbReference type="GO" id="GO:0045039">
    <property type="term" value="P:protein insertion into mitochondrial inner membrane"/>
    <property type="evidence" value="ECO:0007669"/>
    <property type="project" value="UniProtKB-UniRule"/>
</dbReference>
<dbReference type="Pfam" id="PF02466">
    <property type="entry name" value="Tim17"/>
    <property type="match status" value="1"/>
</dbReference>
<dbReference type="PANTHER" id="PTHR14110">
    <property type="entry name" value="MITOCHONDRIAL IMPORT INNER MEMBRANE TRANSLOCASE SUBUNIT TIM22"/>
    <property type="match status" value="1"/>
</dbReference>
<dbReference type="InterPro" id="IPR039175">
    <property type="entry name" value="TIM22"/>
</dbReference>
<feature type="transmembrane region" description="Helical" evidence="8">
    <location>
        <begin position="183"/>
        <end position="201"/>
    </location>
</feature>
<sequence>MPSGPTAAAADDDDDDDDNTAPNHAPTEDGAARAIHLPRPGMPAYPPHLQTPPVHPAEVWAQTMTESCAFKAAMAAVAGGGLGVAMGLFIGGFSLELDRAVEAQAPWRQQLRMYGRALGAQIRSYSKSFALWGSTYTIVECGVEKYRARHDLWNSPVAGCATGAVLASQPRVRMDARNRLKQMAVGCVGMALFSTAIDYWLEHRHE</sequence>
<dbReference type="GO" id="GO:0008320">
    <property type="term" value="F:protein transmembrane transporter activity"/>
    <property type="evidence" value="ECO:0007669"/>
    <property type="project" value="UniProtKB-UniRule"/>
</dbReference>
<evidence type="ECO:0000256" key="3">
    <source>
        <dbReference type="ARBA" id="ARBA00022692"/>
    </source>
</evidence>
<name>A0AAV9IR00_CYACA</name>
<dbReference type="GO" id="GO:0030943">
    <property type="term" value="F:mitochondrion targeting sequence binding"/>
    <property type="evidence" value="ECO:0007669"/>
    <property type="project" value="TreeGrafter"/>
</dbReference>
<keyword evidence="8" id="KW-0811">Translocation</keyword>
<evidence type="ECO:0000256" key="6">
    <source>
        <dbReference type="ARBA" id="ARBA00023128"/>
    </source>
</evidence>
<feature type="transmembrane region" description="Helical" evidence="8">
    <location>
        <begin position="72"/>
        <end position="95"/>
    </location>
</feature>
<comment type="subunit">
    <text evidence="8">Component of the TIM22 complex.</text>
</comment>
<comment type="caution">
    <text evidence="10">The sequence shown here is derived from an EMBL/GenBank/DDBJ whole genome shotgun (WGS) entry which is preliminary data.</text>
</comment>
<proteinExistence type="inferred from homology"/>
<reference evidence="10 11" key="1">
    <citation type="submission" date="2022-07" db="EMBL/GenBank/DDBJ databases">
        <title>Genome-wide signatures of adaptation to extreme environments.</title>
        <authorList>
            <person name="Cho C.H."/>
            <person name="Yoon H.S."/>
        </authorList>
    </citation>
    <scope>NUCLEOTIDE SEQUENCE [LARGE SCALE GENOMIC DNA]</scope>
    <source>
        <strain evidence="10 11">DBV 063 E5</strain>
    </source>
</reference>
<keyword evidence="11" id="KW-1185">Reference proteome</keyword>
<keyword evidence="5 8" id="KW-1133">Transmembrane helix</keyword>
<keyword evidence="4 8" id="KW-0999">Mitochondrion inner membrane</keyword>
<dbReference type="PANTHER" id="PTHR14110:SF0">
    <property type="entry name" value="MITOCHONDRIAL IMPORT INNER MEMBRANE TRANSLOCASE SUBUNIT TIM22"/>
    <property type="match status" value="1"/>
</dbReference>
<evidence type="ECO:0000256" key="2">
    <source>
        <dbReference type="ARBA" id="ARBA00008444"/>
    </source>
</evidence>
<organism evidence="10 11">
    <name type="scientific">Cyanidium caldarium</name>
    <name type="common">Red alga</name>
    <dbReference type="NCBI Taxonomy" id="2771"/>
    <lineage>
        <taxon>Eukaryota</taxon>
        <taxon>Rhodophyta</taxon>
        <taxon>Bangiophyceae</taxon>
        <taxon>Cyanidiales</taxon>
        <taxon>Cyanidiaceae</taxon>
        <taxon>Cyanidium</taxon>
    </lineage>
</organism>
<accession>A0AAV9IR00</accession>
<evidence type="ECO:0000256" key="8">
    <source>
        <dbReference type="RuleBase" id="RU367038"/>
    </source>
</evidence>
<keyword evidence="6 8" id="KW-0496">Mitochondrion</keyword>
<keyword evidence="3 8" id="KW-0812">Transmembrane</keyword>
<evidence type="ECO:0000313" key="11">
    <source>
        <dbReference type="Proteomes" id="UP001301350"/>
    </source>
</evidence>
<keyword evidence="8" id="KW-0653">Protein transport</keyword>
<evidence type="ECO:0000256" key="4">
    <source>
        <dbReference type="ARBA" id="ARBA00022792"/>
    </source>
</evidence>
<comment type="function">
    <text evidence="8">Essential core component of the TIM22 complex, a complex that mediates the import and insertion of multi-pass transmembrane proteins into the mitochondrial inner membrane. In the TIM22 complex, it constitutes the voltage-activated and signal-gated channel. Forms a twin-pore translocase that uses the membrane potential as external driving force in 2 voltage-dependent steps.</text>
</comment>
<dbReference type="GO" id="GO:0042721">
    <property type="term" value="C:TIM22 mitochondrial import inner membrane insertion complex"/>
    <property type="evidence" value="ECO:0007669"/>
    <property type="project" value="UniProtKB-UniRule"/>
</dbReference>
<evidence type="ECO:0000256" key="1">
    <source>
        <dbReference type="ARBA" id="ARBA00004448"/>
    </source>
</evidence>
<protein>
    <recommendedName>
        <fullName evidence="8">Mitochondrial import inner membrane translocase subunit TIM22</fullName>
    </recommendedName>
</protein>
<evidence type="ECO:0000256" key="9">
    <source>
        <dbReference type="SAM" id="MobiDB-lite"/>
    </source>
</evidence>
<evidence type="ECO:0000256" key="5">
    <source>
        <dbReference type="ARBA" id="ARBA00022989"/>
    </source>
</evidence>
<feature type="region of interest" description="Disordered" evidence="9">
    <location>
        <begin position="1"/>
        <end position="45"/>
    </location>
</feature>
<dbReference type="Proteomes" id="UP001301350">
    <property type="component" value="Unassembled WGS sequence"/>
</dbReference>
<dbReference type="AlphaFoldDB" id="A0AAV9IR00"/>
<comment type="subcellular location">
    <subcellularLocation>
        <location evidence="1 8">Mitochondrion inner membrane</location>
        <topology evidence="1 8">Multi-pass membrane protein</topology>
    </subcellularLocation>
</comment>
<feature type="compositionally biased region" description="Acidic residues" evidence="9">
    <location>
        <begin position="10"/>
        <end position="19"/>
    </location>
</feature>